<keyword evidence="3" id="KW-0442">Lipid degradation</keyword>
<evidence type="ECO:0000256" key="5">
    <source>
        <dbReference type="SAM" id="SignalP"/>
    </source>
</evidence>
<dbReference type="OrthoDB" id="2363873at2759"/>
<feature type="signal peptide" evidence="5">
    <location>
        <begin position="1"/>
        <end position="27"/>
    </location>
</feature>
<dbReference type="EC" id="3.1.1.47" evidence="1"/>
<dbReference type="GO" id="GO:0016042">
    <property type="term" value="P:lipid catabolic process"/>
    <property type="evidence" value="ECO:0007669"/>
    <property type="project" value="UniProtKB-KW"/>
</dbReference>
<dbReference type="Gene3D" id="3.40.50.1820">
    <property type="entry name" value="alpha/beta hydrolase"/>
    <property type="match status" value="1"/>
</dbReference>
<evidence type="ECO:0000256" key="2">
    <source>
        <dbReference type="ARBA" id="ARBA00022801"/>
    </source>
</evidence>
<gene>
    <name evidence="6" type="ORF">BU16DRAFT_477357</name>
</gene>
<dbReference type="PANTHER" id="PTHR10272:SF14">
    <property type="entry name" value="PAF ACETYLHYDROLASE FAMILY PROTEIN"/>
    <property type="match status" value="1"/>
</dbReference>
<keyword evidence="4" id="KW-0443">Lipid metabolism</keyword>
<evidence type="ECO:0000256" key="1">
    <source>
        <dbReference type="ARBA" id="ARBA00013201"/>
    </source>
</evidence>
<dbReference type="GO" id="GO:0003847">
    <property type="term" value="F:1-alkyl-2-acetylglycerophosphocholine esterase activity"/>
    <property type="evidence" value="ECO:0007669"/>
    <property type="project" value="UniProtKB-EC"/>
</dbReference>
<accession>A0A6A6RCV6</accession>
<organism evidence="6 7">
    <name type="scientific">Lophium mytilinum</name>
    <dbReference type="NCBI Taxonomy" id="390894"/>
    <lineage>
        <taxon>Eukaryota</taxon>
        <taxon>Fungi</taxon>
        <taxon>Dikarya</taxon>
        <taxon>Ascomycota</taxon>
        <taxon>Pezizomycotina</taxon>
        <taxon>Dothideomycetes</taxon>
        <taxon>Pleosporomycetidae</taxon>
        <taxon>Mytilinidiales</taxon>
        <taxon>Mytilinidiaceae</taxon>
        <taxon>Lophium</taxon>
    </lineage>
</organism>
<dbReference type="PANTHER" id="PTHR10272">
    <property type="entry name" value="PLATELET-ACTIVATING FACTOR ACETYLHYDROLASE"/>
    <property type="match status" value="1"/>
</dbReference>
<evidence type="ECO:0000256" key="3">
    <source>
        <dbReference type="ARBA" id="ARBA00022963"/>
    </source>
</evidence>
<evidence type="ECO:0000313" key="7">
    <source>
        <dbReference type="Proteomes" id="UP000799750"/>
    </source>
</evidence>
<dbReference type="InterPro" id="IPR029058">
    <property type="entry name" value="AB_hydrolase_fold"/>
</dbReference>
<sequence>MAWITSAPGRWPLNLGVLVAISLLVQADILIPKPAGQYETYLNAMELVDTSRKDPYATDGSDRAIMISMFYPISSQDCLKTSLVDYMPAKTAAFEDNVFSFPNGSFESFRLQTCTEHRNAVQDPRHFPLVLFSPGFGGPRFLGNAISQSIASTGYAVVLIDHPYDANIVEFPGGRVIYGANLAQDSPDPQKVVATRTADMSFVLDQLSDVSVVRQLIPGARCAFNTEKAAAVGHSIGGATAVAALQNESRLVGGVDMDGTFFSVNSTIERPVLVLGREDHNRSTETTWRDAWSLVRSWKEELDIVGFGHFAYCDAPILLELGGLSLPAALKPFVGTIEGHRALEIVTTYVKAFLGFVLRREQEKILEGPSDKFPEVRFY</sequence>
<dbReference type="EMBL" id="MU004182">
    <property type="protein sequence ID" value="KAF2501570.1"/>
    <property type="molecule type" value="Genomic_DNA"/>
</dbReference>
<keyword evidence="5" id="KW-0732">Signal</keyword>
<evidence type="ECO:0000313" key="6">
    <source>
        <dbReference type="EMBL" id="KAF2501570.1"/>
    </source>
</evidence>
<dbReference type="Pfam" id="PF03403">
    <property type="entry name" value="PAF-AH_p_II"/>
    <property type="match status" value="2"/>
</dbReference>
<feature type="chain" id="PRO_5025388884" description="1-alkyl-2-acetylglycerophosphocholine esterase" evidence="5">
    <location>
        <begin position="28"/>
        <end position="379"/>
    </location>
</feature>
<name>A0A6A6RCV6_9PEZI</name>
<reference evidence="6" key="1">
    <citation type="journal article" date="2020" name="Stud. Mycol.">
        <title>101 Dothideomycetes genomes: a test case for predicting lifestyles and emergence of pathogens.</title>
        <authorList>
            <person name="Haridas S."/>
            <person name="Albert R."/>
            <person name="Binder M."/>
            <person name="Bloem J."/>
            <person name="Labutti K."/>
            <person name="Salamov A."/>
            <person name="Andreopoulos B."/>
            <person name="Baker S."/>
            <person name="Barry K."/>
            <person name="Bills G."/>
            <person name="Bluhm B."/>
            <person name="Cannon C."/>
            <person name="Castanera R."/>
            <person name="Culley D."/>
            <person name="Daum C."/>
            <person name="Ezra D."/>
            <person name="Gonzalez J."/>
            <person name="Henrissat B."/>
            <person name="Kuo A."/>
            <person name="Liang C."/>
            <person name="Lipzen A."/>
            <person name="Lutzoni F."/>
            <person name="Magnuson J."/>
            <person name="Mondo S."/>
            <person name="Nolan M."/>
            <person name="Ohm R."/>
            <person name="Pangilinan J."/>
            <person name="Park H.-J."/>
            <person name="Ramirez L."/>
            <person name="Alfaro M."/>
            <person name="Sun H."/>
            <person name="Tritt A."/>
            <person name="Yoshinaga Y."/>
            <person name="Zwiers L.-H."/>
            <person name="Turgeon B."/>
            <person name="Goodwin S."/>
            <person name="Spatafora J."/>
            <person name="Crous P."/>
            <person name="Grigoriev I."/>
        </authorList>
    </citation>
    <scope>NUCLEOTIDE SEQUENCE</scope>
    <source>
        <strain evidence="6">CBS 269.34</strain>
    </source>
</reference>
<protein>
    <recommendedName>
        <fullName evidence="1">1-alkyl-2-acetylglycerophosphocholine esterase</fullName>
        <ecNumber evidence="1">3.1.1.47</ecNumber>
    </recommendedName>
</protein>
<evidence type="ECO:0000256" key="4">
    <source>
        <dbReference type="ARBA" id="ARBA00023098"/>
    </source>
</evidence>
<dbReference type="AlphaFoldDB" id="A0A6A6RCV6"/>
<dbReference type="Proteomes" id="UP000799750">
    <property type="component" value="Unassembled WGS sequence"/>
</dbReference>
<keyword evidence="2 6" id="KW-0378">Hydrolase</keyword>
<dbReference type="SUPFAM" id="SSF53474">
    <property type="entry name" value="alpha/beta-Hydrolases"/>
    <property type="match status" value="1"/>
</dbReference>
<proteinExistence type="predicted"/>
<keyword evidence="7" id="KW-1185">Reference proteome</keyword>